<dbReference type="PANTHER" id="PTHR43201:SF5">
    <property type="entry name" value="MEDIUM-CHAIN ACYL-COA LIGASE ACSF2, MITOCHONDRIAL"/>
    <property type="match status" value="1"/>
</dbReference>
<feature type="domain" description="AMP-binding enzyme C-terminal" evidence="4">
    <location>
        <begin position="406"/>
        <end position="482"/>
    </location>
</feature>
<dbReference type="Gene3D" id="3.30.300.30">
    <property type="match status" value="1"/>
</dbReference>
<proteinExistence type="inferred from homology"/>
<comment type="caution">
    <text evidence="5">The sequence shown here is derived from an EMBL/GenBank/DDBJ whole genome shotgun (WGS) entry which is preliminary data.</text>
</comment>
<protein>
    <submittedName>
        <fullName evidence="5">Long-chain fatty acid--CoA ligase</fullName>
    </submittedName>
</protein>
<dbReference type="Pfam" id="PF00501">
    <property type="entry name" value="AMP-binding"/>
    <property type="match status" value="1"/>
</dbReference>
<evidence type="ECO:0000259" key="4">
    <source>
        <dbReference type="Pfam" id="PF13193"/>
    </source>
</evidence>
<evidence type="ECO:0000259" key="3">
    <source>
        <dbReference type="Pfam" id="PF00501"/>
    </source>
</evidence>
<dbReference type="RefSeq" id="WP_135448232.1">
    <property type="nucleotide sequence ID" value="NZ_RHFF01000020.1"/>
</dbReference>
<dbReference type="InterPro" id="IPR000873">
    <property type="entry name" value="AMP-dep_synth/lig_dom"/>
</dbReference>
<dbReference type="AlphaFoldDB" id="A0A4Z0KER6"/>
<keyword evidence="2 5" id="KW-0436">Ligase</keyword>
<sequence>MLKSTVDLVPDKPFFVTPEQTMSYAEFDDRSSRLARVLSEAGAALGDPVGILLPSGPELALTYWAVQKLGGVAVPLNPMYRELEVSGAISTVGPNILVTDRAHAANVAAGDAESLRLLLWDHGEHPLADAFVQALPWTDRPQVEMNSPVCMFLTSGTTGKPKAVVQTQLNQMAALTSVFANFGLRFGSETFLNTMPLFNNFGMTGVMNIAIFGGATMVSLERWKPQLALELISEHSVSAVWGTPTVYSDICENFDMSRHELTSIRRGITAGASASEALIDRFRKLTSVDLVQVYGATEATGAVTGFPANRESRIGAVGRPFPSIDVSIVDRNGMSLPVNETGEIRVFGDAVSPGYKGDPAGQAAAFSPEGWLSGDLGHLDEYGDLYLSGRRKEMIISGGNNIYPAEVEALLAKHEAVVRSVVIGIPDDRRGEVPAAIVVLRDDRRETTGAELTSFCAQNLSAYKVPHTIYFRKDLPLGPTGKVQRKVLLSEYTSADI</sequence>
<dbReference type="Pfam" id="PF13193">
    <property type="entry name" value="AMP-binding_C"/>
    <property type="match status" value="1"/>
</dbReference>
<dbReference type="InterPro" id="IPR025110">
    <property type="entry name" value="AMP-bd_C"/>
</dbReference>
<evidence type="ECO:0000256" key="2">
    <source>
        <dbReference type="ARBA" id="ARBA00022598"/>
    </source>
</evidence>
<dbReference type="InterPro" id="IPR020845">
    <property type="entry name" value="AMP-binding_CS"/>
</dbReference>
<dbReference type="Proteomes" id="UP000297736">
    <property type="component" value="Unassembled WGS sequence"/>
</dbReference>
<reference evidence="5 6" key="1">
    <citation type="submission" date="2018-10" db="EMBL/GenBank/DDBJ databases">
        <title>Brevibacterium genomes from Austrain hard cheese rinds.</title>
        <authorList>
            <person name="Anast J.M."/>
            <person name="Dzieciol M."/>
            <person name="Schultz D.L."/>
            <person name="Mann E."/>
            <person name="Wagner M."/>
            <person name="Schmitz-Esser S."/>
        </authorList>
    </citation>
    <scope>NUCLEOTIDE SEQUENCE [LARGE SCALE GENOMIC DNA]</scope>
    <source>
        <strain evidence="5 6">L261</strain>
    </source>
</reference>
<evidence type="ECO:0000313" key="5">
    <source>
        <dbReference type="EMBL" id="TGD37041.1"/>
    </source>
</evidence>
<comment type="similarity">
    <text evidence="1">Belongs to the ATP-dependent AMP-binding enzyme family.</text>
</comment>
<dbReference type="GO" id="GO:0031956">
    <property type="term" value="F:medium-chain fatty acid-CoA ligase activity"/>
    <property type="evidence" value="ECO:0007669"/>
    <property type="project" value="TreeGrafter"/>
</dbReference>
<evidence type="ECO:0000256" key="1">
    <source>
        <dbReference type="ARBA" id="ARBA00006432"/>
    </source>
</evidence>
<dbReference type="SUPFAM" id="SSF56801">
    <property type="entry name" value="Acetyl-CoA synthetase-like"/>
    <property type="match status" value="1"/>
</dbReference>
<name>A0A4Z0KER6_BREAU</name>
<dbReference type="EMBL" id="RHFF01000020">
    <property type="protein sequence ID" value="TGD37041.1"/>
    <property type="molecule type" value="Genomic_DNA"/>
</dbReference>
<accession>A0A4Z0KER6</accession>
<dbReference type="InterPro" id="IPR042099">
    <property type="entry name" value="ANL_N_sf"/>
</dbReference>
<dbReference type="GO" id="GO:0006631">
    <property type="term" value="P:fatty acid metabolic process"/>
    <property type="evidence" value="ECO:0007669"/>
    <property type="project" value="TreeGrafter"/>
</dbReference>
<dbReference type="PANTHER" id="PTHR43201">
    <property type="entry name" value="ACYL-COA SYNTHETASE"/>
    <property type="match status" value="1"/>
</dbReference>
<gene>
    <name evidence="5" type="ORF">EB834_17185</name>
</gene>
<feature type="domain" description="AMP-dependent synthetase/ligase" evidence="3">
    <location>
        <begin position="7"/>
        <end position="355"/>
    </location>
</feature>
<dbReference type="InterPro" id="IPR045851">
    <property type="entry name" value="AMP-bd_C_sf"/>
</dbReference>
<organism evidence="5 6">
    <name type="scientific">Brevibacterium aurantiacum</name>
    <dbReference type="NCBI Taxonomy" id="273384"/>
    <lineage>
        <taxon>Bacteria</taxon>
        <taxon>Bacillati</taxon>
        <taxon>Actinomycetota</taxon>
        <taxon>Actinomycetes</taxon>
        <taxon>Micrococcales</taxon>
        <taxon>Brevibacteriaceae</taxon>
        <taxon>Brevibacterium</taxon>
    </lineage>
</organism>
<dbReference type="Gene3D" id="3.40.50.12780">
    <property type="entry name" value="N-terminal domain of ligase-like"/>
    <property type="match status" value="1"/>
</dbReference>
<evidence type="ECO:0000313" key="6">
    <source>
        <dbReference type="Proteomes" id="UP000297736"/>
    </source>
</evidence>
<dbReference type="PROSITE" id="PS00455">
    <property type="entry name" value="AMP_BINDING"/>
    <property type="match status" value="1"/>
</dbReference>